<sequence>MMREWMSCLVVSGVRNVRILAMLWRWSLHEFVKDWTWGWKDRLESRMTPSTLACGAGLMVVLLDVMEKSMGGGVRAGGKTRNSVLERFSLRKWSDIQSDMSLSRCVIRVETEGVRWGVVGGRC</sequence>
<comment type="caution">
    <text evidence="1">The sequence shown here is derived from an EMBL/GenBank/DDBJ whole genome shotgun (WGS) entry which is preliminary data.</text>
</comment>
<evidence type="ECO:0000313" key="2">
    <source>
        <dbReference type="Proteomes" id="UP001162483"/>
    </source>
</evidence>
<reference evidence="1" key="1">
    <citation type="submission" date="2023-05" db="EMBL/GenBank/DDBJ databases">
        <authorList>
            <person name="Stuckert A."/>
        </authorList>
    </citation>
    <scope>NUCLEOTIDE SEQUENCE</scope>
</reference>
<dbReference type="Proteomes" id="UP001162483">
    <property type="component" value="Unassembled WGS sequence"/>
</dbReference>
<evidence type="ECO:0000313" key="1">
    <source>
        <dbReference type="EMBL" id="CAI9589813.1"/>
    </source>
</evidence>
<proteinExistence type="predicted"/>
<keyword evidence="2" id="KW-1185">Reference proteome</keyword>
<dbReference type="EMBL" id="CATNWA010016096">
    <property type="protein sequence ID" value="CAI9589813.1"/>
    <property type="molecule type" value="Genomic_DNA"/>
</dbReference>
<organism evidence="1 2">
    <name type="scientific">Staurois parvus</name>
    <dbReference type="NCBI Taxonomy" id="386267"/>
    <lineage>
        <taxon>Eukaryota</taxon>
        <taxon>Metazoa</taxon>
        <taxon>Chordata</taxon>
        <taxon>Craniata</taxon>
        <taxon>Vertebrata</taxon>
        <taxon>Euteleostomi</taxon>
        <taxon>Amphibia</taxon>
        <taxon>Batrachia</taxon>
        <taxon>Anura</taxon>
        <taxon>Neobatrachia</taxon>
        <taxon>Ranoidea</taxon>
        <taxon>Ranidae</taxon>
        <taxon>Staurois</taxon>
    </lineage>
</organism>
<gene>
    <name evidence="1" type="ORF">SPARVUS_LOCUS10951059</name>
</gene>
<name>A0ABN9EYG1_9NEOB</name>
<feature type="non-terminal residue" evidence="1">
    <location>
        <position position="123"/>
    </location>
</feature>
<accession>A0ABN9EYG1</accession>
<protein>
    <submittedName>
        <fullName evidence="1">Uncharacterized protein</fullName>
    </submittedName>
</protein>